<name>A0A9P4IRI5_9PEZI</name>
<protein>
    <recommendedName>
        <fullName evidence="1">Hemerythrin-like domain-containing protein</fullName>
    </recommendedName>
</protein>
<reference evidence="2" key="1">
    <citation type="journal article" date="2020" name="Stud. Mycol.">
        <title>101 Dothideomycetes genomes: a test case for predicting lifestyles and emergence of pathogens.</title>
        <authorList>
            <person name="Haridas S."/>
            <person name="Albert R."/>
            <person name="Binder M."/>
            <person name="Bloem J."/>
            <person name="Labutti K."/>
            <person name="Salamov A."/>
            <person name="Andreopoulos B."/>
            <person name="Baker S."/>
            <person name="Barry K."/>
            <person name="Bills G."/>
            <person name="Bluhm B."/>
            <person name="Cannon C."/>
            <person name="Castanera R."/>
            <person name="Culley D."/>
            <person name="Daum C."/>
            <person name="Ezra D."/>
            <person name="Gonzalez J."/>
            <person name="Henrissat B."/>
            <person name="Kuo A."/>
            <person name="Liang C."/>
            <person name="Lipzen A."/>
            <person name="Lutzoni F."/>
            <person name="Magnuson J."/>
            <person name="Mondo S."/>
            <person name="Nolan M."/>
            <person name="Ohm R."/>
            <person name="Pangilinan J."/>
            <person name="Park H.-J."/>
            <person name="Ramirez L."/>
            <person name="Alfaro M."/>
            <person name="Sun H."/>
            <person name="Tritt A."/>
            <person name="Yoshinaga Y."/>
            <person name="Zwiers L.-H."/>
            <person name="Turgeon B."/>
            <person name="Goodwin S."/>
            <person name="Spatafora J."/>
            <person name="Crous P."/>
            <person name="Grigoriev I."/>
        </authorList>
    </citation>
    <scope>NUCLEOTIDE SEQUENCE</scope>
    <source>
        <strain evidence="2">CBS 133067</strain>
    </source>
</reference>
<dbReference type="Gene3D" id="1.20.120.520">
    <property type="entry name" value="nmb1532 protein domain like"/>
    <property type="match status" value="1"/>
</dbReference>
<dbReference type="PANTHER" id="PTHR38048:SF1">
    <property type="entry name" value="HEMERYTHRIN-LIKE DOMAIN-CONTAINING PROTEIN"/>
    <property type="match status" value="1"/>
</dbReference>
<dbReference type="EMBL" id="ML978122">
    <property type="protein sequence ID" value="KAF2102946.1"/>
    <property type="molecule type" value="Genomic_DNA"/>
</dbReference>
<proteinExistence type="predicted"/>
<evidence type="ECO:0000259" key="1">
    <source>
        <dbReference type="Pfam" id="PF01814"/>
    </source>
</evidence>
<sequence length="187" mass="22338">MAEPTDKQQEELAAGDQCNKKEELPKLSAMEFSIYNSLAEHMDYFHNNFRSTWNILYKACETSKRPSNMSLRQFISLGQTFLHHLETHHGIEERHVFPLLATRMPSFKKEMELLTQHKEIHKGMDKMEEYLRACQRGERELRLEELKEIMDSFGTVLWQHLEDEVKQLGAENMRKYWSIDDMRRMPM</sequence>
<dbReference type="Pfam" id="PF01814">
    <property type="entry name" value="Hemerythrin"/>
    <property type="match status" value="1"/>
</dbReference>
<dbReference type="OrthoDB" id="10044044at2759"/>
<feature type="domain" description="Hemerythrin-like" evidence="1">
    <location>
        <begin position="39"/>
        <end position="165"/>
    </location>
</feature>
<dbReference type="InterPro" id="IPR012312">
    <property type="entry name" value="Hemerythrin-like"/>
</dbReference>
<evidence type="ECO:0000313" key="3">
    <source>
        <dbReference type="Proteomes" id="UP000799772"/>
    </source>
</evidence>
<dbReference type="InterPro" id="IPR053206">
    <property type="entry name" value="Dimeric_xanthone_biosynth"/>
</dbReference>
<organism evidence="2 3">
    <name type="scientific">Rhizodiscina lignyota</name>
    <dbReference type="NCBI Taxonomy" id="1504668"/>
    <lineage>
        <taxon>Eukaryota</taxon>
        <taxon>Fungi</taxon>
        <taxon>Dikarya</taxon>
        <taxon>Ascomycota</taxon>
        <taxon>Pezizomycotina</taxon>
        <taxon>Dothideomycetes</taxon>
        <taxon>Pleosporomycetidae</taxon>
        <taxon>Aulographales</taxon>
        <taxon>Rhizodiscinaceae</taxon>
        <taxon>Rhizodiscina</taxon>
    </lineage>
</organism>
<keyword evidence="3" id="KW-1185">Reference proteome</keyword>
<dbReference type="AlphaFoldDB" id="A0A9P4IRI5"/>
<gene>
    <name evidence="2" type="ORF">NA57DRAFT_71930</name>
</gene>
<comment type="caution">
    <text evidence="2">The sequence shown here is derived from an EMBL/GenBank/DDBJ whole genome shotgun (WGS) entry which is preliminary data.</text>
</comment>
<dbReference type="Proteomes" id="UP000799772">
    <property type="component" value="Unassembled WGS sequence"/>
</dbReference>
<evidence type="ECO:0000313" key="2">
    <source>
        <dbReference type="EMBL" id="KAF2102946.1"/>
    </source>
</evidence>
<dbReference type="CDD" id="cd12108">
    <property type="entry name" value="Hr-like"/>
    <property type="match status" value="1"/>
</dbReference>
<dbReference type="PANTHER" id="PTHR38048">
    <property type="entry name" value="EXPRESSED PROTEIN"/>
    <property type="match status" value="1"/>
</dbReference>
<accession>A0A9P4IRI5</accession>